<evidence type="ECO:0000313" key="5">
    <source>
        <dbReference type="EMBL" id="GBL45378.1"/>
    </source>
</evidence>
<comment type="catalytic activity">
    <reaction evidence="4">
        <text>dTTP + H2O = dTMP + diphosphate + H(+)</text>
        <dbReference type="Rhea" id="RHEA:28534"/>
        <dbReference type="ChEBI" id="CHEBI:15377"/>
        <dbReference type="ChEBI" id="CHEBI:15378"/>
        <dbReference type="ChEBI" id="CHEBI:33019"/>
        <dbReference type="ChEBI" id="CHEBI:37568"/>
        <dbReference type="ChEBI" id="CHEBI:63528"/>
        <dbReference type="EC" id="3.6.1.9"/>
    </reaction>
</comment>
<keyword evidence="6" id="KW-1185">Reference proteome</keyword>
<dbReference type="CDD" id="cd00555">
    <property type="entry name" value="Maf"/>
    <property type="match status" value="1"/>
</dbReference>
<feature type="site" description="Important for substrate specificity" evidence="4">
    <location>
        <position position="16"/>
    </location>
</feature>
<dbReference type="Proteomes" id="UP000286806">
    <property type="component" value="Unassembled WGS sequence"/>
</dbReference>
<accession>A0A401JCH4</accession>
<evidence type="ECO:0000256" key="1">
    <source>
        <dbReference type="ARBA" id="ARBA00001968"/>
    </source>
</evidence>
<evidence type="ECO:0000313" key="6">
    <source>
        <dbReference type="Proteomes" id="UP000286806"/>
    </source>
</evidence>
<dbReference type="EMBL" id="BGOW01000010">
    <property type="protein sequence ID" value="GBL45378.1"/>
    <property type="molecule type" value="Genomic_DNA"/>
</dbReference>
<organism evidence="5 6">
    <name type="scientific">Sulfuriferula multivorans</name>
    <dbReference type="NCBI Taxonomy" id="1559896"/>
    <lineage>
        <taxon>Bacteria</taxon>
        <taxon>Pseudomonadati</taxon>
        <taxon>Pseudomonadota</taxon>
        <taxon>Betaproteobacteria</taxon>
        <taxon>Nitrosomonadales</taxon>
        <taxon>Sulfuricellaceae</taxon>
        <taxon>Sulfuriferula</taxon>
    </lineage>
</organism>
<proteinExistence type="inferred from homology"/>
<dbReference type="GO" id="GO:0005737">
    <property type="term" value="C:cytoplasm"/>
    <property type="evidence" value="ECO:0007669"/>
    <property type="project" value="UniProtKB-SubCell"/>
</dbReference>
<dbReference type="InterPro" id="IPR029001">
    <property type="entry name" value="ITPase-like_fam"/>
</dbReference>
<dbReference type="SUPFAM" id="SSF52972">
    <property type="entry name" value="ITPase-like"/>
    <property type="match status" value="1"/>
</dbReference>
<comment type="function">
    <text evidence="4">Nucleoside triphosphate pyrophosphatase that hydrolyzes dTTP and UTP. May have a dual role in cell division arrest and in preventing the incorporation of modified nucleotides into cellular nucleic acids.</text>
</comment>
<comment type="similarity">
    <text evidence="4">Belongs to the Maf family. YhdE subfamily.</text>
</comment>
<keyword evidence="2 4" id="KW-0378">Hydrolase</keyword>
<feature type="site" description="Important for substrate specificity" evidence="4">
    <location>
        <position position="168"/>
    </location>
</feature>
<evidence type="ECO:0000256" key="2">
    <source>
        <dbReference type="ARBA" id="ARBA00022801"/>
    </source>
</evidence>
<feature type="active site" description="Proton acceptor" evidence="4">
    <location>
        <position position="85"/>
    </location>
</feature>
<feature type="site" description="Important for substrate specificity" evidence="4">
    <location>
        <position position="86"/>
    </location>
</feature>
<comment type="catalytic activity">
    <reaction evidence="4">
        <text>UTP + H2O = UMP + diphosphate + H(+)</text>
        <dbReference type="Rhea" id="RHEA:29395"/>
        <dbReference type="ChEBI" id="CHEBI:15377"/>
        <dbReference type="ChEBI" id="CHEBI:15378"/>
        <dbReference type="ChEBI" id="CHEBI:33019"/>
        <dbReference type="ChEBI" id="CHEBI:46398"/>
        <dbReference type="ChEBI" id="CHEBI:57865"/>
        <dbReference type="EC" id="3.6.1.9"/>
    </reaction>
</comment>
<keyword evidence="3 4" id="KW-0546">Nucleotide metabolism</keyword>
<dbReference type="EC" id="3.6.1.9" evidence="4"/>
<dbReference type="PIRSF" id="PIRSF006305">
    <property type="entry name" value="Maf"/>
    <property type="match status" value="1"/>
</dbReference>
<dbReference type="Pfam" id="PF02545">
    <property type="entry name" value="Maf"/>
    <property type="match status" value="1"/>
</dbReference>
<dbReference type="GO" id="GO:0036221">
    <property type="term" value="F:UTP diphosphatase activity"/>
    <property type="evidence" value="ECO:0007669"/>
    <property type="project" value="RHEA"/>
</dbReference>
<comment type="cofactor">
    <cofactor evidence="1 4">
        <name>a divalent metal cation</name>
        <dbReference type="ChEBI" id="CHEBI:60240"/>
    </cofactor>
</comment>
<dbReference type="PANTHER" id="PTHR43213">
    <property type="entry name" value="BIFUNCTIONAL DTTP/UTP PYROPHOSPHATASE/METHYLTRANSFERASE PROTEIN-RELATED"/>
    <property type="match status" value="1"/>
</dbReference>
<dbReference type="PANTHER" id="PTHR43213:SF5">
    <property type="entry name" value="BIFUNCTIONAL DTTP_UTP PYROPHOSPHATASE_METHYLTRANSFERASE PROTEIN-RELATED"/>
    <property type="match status" value="1"/>
</dbReference>
<comment type="caution">
    <text evidence="4">Lacks conserved residue(s) required for the propagation of feature annotation.</text>
</comment>
<dbReference type="HAMAP" id="MF_00528">
    <property type="entry name" value="Maf"/>
    <property type="match status" value="1"/>
</dbReference>
<evidence type="ECO:0000256" key="4">
    <source>
        <dbReference type="HAMAP-Rule" id="MF_00528"/>
    </source>
</evidence>
<dbReference type="GO" id="GO:0036218">
    <property type="term" value="F:dTTP diphosphatase activity"/>
    <property type="evidence" value="ECO:0007669"/>
    <property type="project" value="RHEA"/>
</dbReference>
<dbReference type="GO" id="GO:0009117">
    <property type="term" value="P:nucleotide metabolic process"/>
    <property type="evidence" value="ECO:0007669"/>
    <property type="project" value="UniProtKB-KW"/>
</dbReference>
<dbReference type="NCBIfam" id="TIGR00172">
    <property type="entry name" value="maf"/>
    <property type="match status" value="1"/>
</dbReference>
<evidence type="ECO:0000256" key="3">
    <source>
        <dbReference type="ARBA" id="ARBA00023080"/>
    </source>
</evidence>
<dbReference type="OrthoDB" id="9807767at2"/>
<name>A0A401JCH4_9PROT</name>
<gene>
    <name evidence="5" type="ORF">SFMTTN_1185</name>
</gene>
<reference evidence="5 6" key="1">
    <citation type="journal article" date="2019" name="Front. Microbiol.">
        <title>Genomes of Neutrophilic Sulfur-Oxidizing Chemolithoautotrophs Representing 9 Proteobacterial Species From 8 Genera.</title>
        <authorList>
            <person name="Watanabe T."/>
            <person name="Kojima H."/>
            <person name="Umezawa K."/>
            <person name="Hori C."/>
            <person name="Takasuka T.E."/>
            <person name="Kato Y."/>
            <person name="Fukui M."/>
        </authorList>
    </citation>
    <scope>NUCLEOTIDE SEQUENCE [LARGE SCALE GENOMIC DNA]</scope>
    <source>
        <strain evidence="5 6">TTN</strain>
    </source>
</reference>
<keyword evidence="4" id="KW-0963">Cytoplasm</keyword>
<dbReference type="InterPro" id="IPR003697">
    <property type="entry name" value="Maf-like"/>
</dbReference>
<dbReference type="RefSeq" id="WP_124704205.1">
    <property type="nucleotide sequence ID" value="NZ_BGOW01000010.1"/>
</dbReference>
<protein>
    <recommendedName>
        <fullName evidence="4">dTTP/UTP pyrophosphatase</fullName>
        <shortName evidence="4">dTTPase/UTPase</shortName>
        <ecNumber evidence="4">3.6.1.9</ecNumber>
    </recommendedName>
    <alternativeName>
        <fullName evidence="4">Nucleoside triphosphate pyrophosphatase</fullName>
    </alternativeName>
    <alternativeName>
        <fullName evidence="4">Nucleotide pyrophosphatase</fullName>
        <shortName evidence="4">Nucleotide PPase</shortName>
    </alternativeName>
</protein>
<sequence>MAHIDSRIYLASRSPRRRELLRQIGVRHEVLLLRESGGRLDVNETPRPGESPQDYAQRIACAKADVGWQRVIERHIPHYPVLGADTTVILDDEILGKPLGLNAAIDMLGKLAGRSHQVVTAVSVTYEDRCEALLSTSTVKFKPLSEREILAYTSSGEPFDKAGGYAIQGRAATFIEHLEGSYSGVMGLPLFETAQLLERFNMKFFE</sequence>
<dbReference type="Gene3D" id="3.90.950.10">
    <property type="match status" value="1"/>
</dbReference>
<comment type="caution">
    <text evidence="5">The sequence shown here is derived from an EMBL/GenBank/DDBJ whole genome shotgun (WGS) entry which is preliminary data.</text>
</comment>
<comment type="subcellular location">
    <subcellularLocation>
        <location evidence="4">Cytoplasm</location>
    </subcellularLocation>
</comment>
<dbReference type="AlphaFoldDB" id="A0A401JCH4"/>